<evidence type="ECO:0000256" key="3">
    <source>
        <dbReference type="ARBA" id="ARBA00022833"/>
    </source>
</evidence>
<keyword evidence="2 4" id="KW-0863">Zinc-finger</keyword>
<comment type="caution">
    <text evidence="7">The sequence shown here is derived from an EMBL/GenBank/DDBJ whole genome shotgun (WGS) entry which is preliminary data.</text>
</comment>
<feature type="domain" description="RING-type" evidence="6">
    <location>
        <begin position="136"/>
        <end position="178"/>
    </location>
</feature>
<organism evidence="7 8">
    <name type="scientific">Ameiurus melas</name>
    <name type="common">Black bullhead</name>
    <name type="synonym">Silurus melas</name>
    <dbReference type="NCBI Taxonomy" id="219545"/>
    <lineage>
        <taxon>Eukaryota</taxon>
        <taxon>Metazoa</taxon>
        <taxon>Chordata</taxon>
        <taxon>Craniata</taxon>
        <taxon>Vertebrata</taxon>
        <taxon>Euteleostomi</taxon>
        <taxon>Actinopterygii</taxon>
        <taxon>Neopterygii</taxon>
        <taxon>Teleostei</taxon>
        <taxon>Ostariophysi</taxon>
        <taxon>Siluriformes</taxon>
        <taxon>Ictaluridae</taxon>
        <taxon>Ameiurus</taxon>
    </lineage>
</organism>
<dbReference type="PROSITE" id="PS50089">
    <property type="entry name" value="ZF_RING_2"/>
    <property type="match status" value="1"/>
</dbReference>
<dbReference type="Pfam" id="PF13639">
    <property type="entry name" value="zf-RING_2"/>
    <property type="match status" value="1"/>
</dbReference>
<dbReference type="SUPFAM" id="SSF57850">
    <property type="entry name" value="RING/U-box"/>
    <property type="match status" value="1"/>
</dbReference>
<keyword evidence="3" id="KW-0862">Zinc</keyword>
<proteinExistence type="predicted"/>
<dbReference type="Proteomes" id="UP000593565">
    <property type="component" value="Unassembled WGS sequence"/>
</dbReference>
<name>A0A7J6ADN8_AMEME</name>
<reference evidence="7 8" key="1">
    <citation type="submission" date="2020-02" db="EMBL/GenBank/DDBJ databases">
        <title>A chromosome-scale genome assembly of the black bullhead catfish (Ameiurus melas).</title>
        <authorList>
            <person name="Wen M."/>
            <person name="Zham M."/>
            <person name="Cabau C."/>
            <person name="Klopp C."/>
            <person name="Donnadieu C."/>
            <person name="Roques C."/>
            <person name="Bouchez O."/>
            <person name="Lampietro C."/>
            <person name="Jouanno E."/>
            <person name="Herpin A."/>
            <person name="Louis A."/>
            <person name="Berthelot C."/>
            <person name="Parey E."/>
            <person name="Roest-Crollius H."/>
            <person name="Braasch I."/>
            <person name="Postlethwait J."/>
            <person name="Robinson-Rechavi M."/>
            <person name="Echchiki A."/>
            <person name="Begum T."/>
            <person name="Montfort J."/>
            <person name="Schartl M."/>
            <person name="Bobe J."/>
            <person name="Guiguen Y."/>
        </authorList>
    </citation>
    <scope>NUCLEOTIDE SEQUENCE [LARGE SCALE GENOMIC DNA]</scope>
    <source>
        <strain evidence="7">M_S1</strain>
        <tissue evidence="7">Blood</tissue>
    </source>
</reference>
<dbReference type="PANTHER" id="PTHR22765">
    <property type="entry name" value="RING FINGER AND PROTEASE ASSOCIATED DOMAIN-CONTAINING"/>
    <property type="match status" value="1"/>
</dbReference>
<evidence type="ECO:0000259" key="6">
    <source>
        <dbReference type="PROSITE" id="PS50089"/>
    </source>
</evidence>
<dbReference type="GO" id="GO:0061630">
    <property type="term" value="F:ubiquitin protein ligase activity"/>
    <property type="evidence" value="ECO:0007669"/>
    <property type="project" value="TreeGrafter"/>
</dbReference>
<dbReference type="Gene3D" id="3.30.40.10">
    <property type="entry name" value="Zinc/RING finger domain, C3HC4 (zinc finger)"/>
    <property type="match status" value="1"/>
</dbReference>
<dbReference type="AlphaFoldDB" id="A0A7J6ADN8"/>
<accession>A0A7J6ADN8</accession>
<evidence type="ECO:0000256" key="5">
    <source>
        <dbReference type="SAM" id="MobiDB-lite"/>
    </source>
</evidence>
<dbReference type="InterPro" id="IPR013083">
    <property type="entry name" value="Znf_RING/FYVE/PHD"/>
</dbReference>
<feature type="region of interest" description="Disordered" evidence="5">
    <location>
        <begin position="79"/>
        <end position="100"/>
    </location>
</feature>
<evidence type="ECO:0000313" key="7">
    <source>
        <dbReference type="EMBL" id="KAF4080169.1"/>
    </source>
</evidence>
<dbReference type="InterPro" id="IPR001841">
    <property type="entry name" value="Znf_RING"/>
</dbReference>
<protein>
    <recommendedName>
        <fullName evidence="6">RING-type domain-containing protein</fullName>
    </recommendedName>
</protein>
<evidence type="ECO:0000256" key="1">
    <source>
        <dbReference type="ARBA" id="ARBA00022723"/>
    </source>
</evidence>
<dbReference type="InterPro" id="IPR051826">
    <property type="entry name" value="E3_ubiquitin-ligase_domain"/>
</dbReference>
<dbReference type="GO" id="GO:0006511">
    <property type="term" value="P:ubiquitin-dependent protein catabolic process"/>
    <property type="evidence" value="ECO:0007669"/>
    <property type="project" value="TreeGrafter"/>
</dbReference>
<evidence type="ECO:0000313" key="8">
    <source>
        <dbReference type="Proteomes" id="UP000593565"/>
    </source>
</evidence>
<sequence>MLIRLGPSMRNFGRRGITGGPMSLTRTWSFRIWSIRRRSEDQTQISAMHLTHLTHLTHLHMTTMASSPVGMRHRLKNGEARKQGLHSQHNQTQDEEKESKLQRWPYAIPNLLHVPEKRRRFRSRNVISLNDADRICLICHDDLCRRGGTIWELHSSHNFHSECIQEWLWMKQTCPICHKRMAMPEPLY</sequence>
<keyword evidence="8" id="KW-1185">Reference proteome</keyword>
<dbReference type="GO" id="GO:0008270">
    <property type="term" value="F:zinc ion binding"/>
    <property type="evidence" value="ECO:0007669"/>
    <property type="project" value="UniProtKB-KW"/>
</dbReference>
<dbReference type="EMBL" id="JAAGNN010000014">
    <property type="protein sequence ID" value="KAF4080169.1"/>
    <property type="molecule type" value="Genomic_DNA"/>
</dbReference>
<dbReference type="GO" id="GO:0005737">
    <property type="term" value="C:cytoplasm"/>
    <property type="evidence" value="ECO:0007669"/>
    <property type="project" value="TreeGrafter"/>
</dbReference>
<evidence type="ECO:0000256" key="2">
    <source>
        <dbReference type="ARBA" id="ARBA00022771"/>
    </source>
</evidence>
<evidence type="ECO:0000256" key="4">
    <source>
        <dbReference type="PROSITE-ProRule" id="PRU00175"/>
    </source>
</evidence>
<gene>
    <name evidence="7" type="ORF">AMELA_G00167460</name>
</gene>
<dbReference type="PANTHER" id="PTHR22765:SF345">
    <property type="entry name" value="RING FINGER PROTEIN 215"/>
    <property type="match status" value="1"/>
</dbReference>
<keyword evidence="1" id="KW-0479">Metal-binding</keyword>